<keyword evidence="1" id="KW-0472">Membrane</keyword>
<feature type="transmembrane region" description="Helical" evidence="1">
    <location>
        <begin position="12"/>
        <end position="31"/>
    </location>
</feature>
<reference evidence="2 3" key="1">
    <citation type="submission" date="2019-06" db="EMBL/GenBank/DDBJ databases">
        <title>Sequencing the genomes of 1000 actinobacteria strains.</title>
        <authorList>
            <person name="Klenk H.-P."/>
        </authorList>
    </citation>
    <scope>NUCLEOTIDE SEQUENCE [LARGE SCALE GENOMIC DNA]</scope>
    <source>
        <strain evidence="2 3">DSM 103495</strain>
    </source>
</reference>
<evidence type="ECO:0000256" key="1">
    <source>
        <dbReference type="SAM" id="Phobius"/>
    </source>
</evidence>
<sequence>MVGVGLRGSRRQISCWVLGLAVVFAGTVWSLDSLYSTPAELAGYRAATESGTALFAINGRPYGLDDLGGVIAYEFGFMSALAFPLMGIHLVTRMTRREEESGRAELLRAGSVGRVAGVAAAVVLTGSALVLVSVSMVVTLLVTGQELRGALLYSAALMSLGCCFAAITALAAQVVASARNVLGISLVVLIAAFLLRGIGDVRGNGLVWLSPIGWAEQARPFGAGRWWPVLLALGLAAVMFGVACWVAGRRDHGAGVLAARRGPVSAAPILLRPWGFALRRHRGGVVAWSVIGALVAISFGALADAIRTVMADNAALQDVFGGGSANPDAYLSFVVVLLALIVAGYAVQGVGRIAEDEPGDRLEPVLAGSISRSRWLAAEVLIVACGTAVVAAVSGFALGVSDALAVGDSSAVLRLTLATLSYLPSVLLLLGLAVALYGIRPAALSASWAAFVAVAVVATLADTLRLPEWLRHLSPLEWVGRTPSDPVSPWALIASATLATALIALGLNGFAFRDIPTRSSSWGLARLITNNAFTIGGRS</sequence>
<dbReference type="Proteomes" id="UP000316331">
    <property type="component" value="Unassembled WGS sequence"/>
</dbReference>
<keyword evidence="1" id="KW-0812">Transmembrane</keyword>
<feature type="transmembrane region" description="Helical" evidence="1">
    <location>
        <begin position="70"/>
        <end position="91"/>
    </location>
</feature>
<protein>
    <submittedName>
        <fullName evidence="2">ABC-2 type transport system permease protein</fullName>
    </submittedName>
</protein>
<keyword evidence="1" id="KW-1133">Transmembrane helix</keyword>
<feature type="transmembrane region" description="Helical" evidence="1">
    <location>
        <begin position="446"/>
        <end position="467"/>
    </location>
</feature>
<gene>
    <name evidence="2" type="ORF">FB390_1308</name>
</gene>
<keyword evidence="3" id="KW-1185">Reference proteome</keyword>
<feature type="transmembrane region" description="Helical" evidence="1">
    <location>
        <begin position="150"/>
        <end position="172"/>
    </location>
</feature>
<feature type="transmembrane region" description="Helical" evidence="1">
    <location>
        <begin position="420"/>
        <end position="439"/>
    </location>
</feature>
<feature type="transmembrane region" description="Helical" evidence="1">
    <location>
        <begin position="375"/>
        <end position="400"/>
    </location>
</feature>
<comment type="caution">
    <text evidence="2">The sequence shown here is derived from an EMBL/GenBank/DDBJ whole genome shotgun (WGS) entry which is preliminary data.</text>
</comment>
<feature type="transmembrane region" description="Helical" evidence="1">
    <location>
        <begin position="487"/>
        <end position="512"/>
    </location>
</feature>
<feature type="transmembrane region" description="Helical" evidence="1">
    <location>
        <begin position="112"/>
        <end position="138"/>
    </location>
</feature>
<evidence type="ECO:0000313" key="2">
    <source>
        <dbReference type="EMBL" id="TQM29699.1"/>
    </source>
</evidence>
<name>A0A543F794_9NOCA</name>
<proteinExistence type="predicted"/>
<feature type="transmembrane region" description="Helical" evidence="1">
    <location>
        <begin position="226"/>
        <end position="247"/>
    </location>
</feature>
<feature type="transmembrane region" description="Helical" evidence="1">
    <location>
        <begin position="330"/>
        <end position="354"/>
    </location>
</feature>
<feature type="transmembrane region" description="Helical" evidence="1">
    <location>
        <begin position="181"/>
        <end position="199"/>
    </location>
</feature>
<evidence type="ECO:0000313" key="3">
    <source>
        <dbReference type="Proteomes" id="UP000316331"/>
    </source>
</evidence>
<accession>A0A543F794</accession>
<dbReference type="AlphaFoldDB" id="A0A543F794"/>
<feature type="transmembrane region" description="Helical" evidence="1">
    <location>
        <begin position="285"/>
        <end position="310"/>
    </location>
</feature>
<organism evidence="2 3">
    <name type="scientific">Nocardia bhagyanarayanae</name>
    <dbReference type="NCBI Taxonomy" id="1215925"/>
    <lineage>
        <taxon>Bacteria</taxon>
        <taxon>Bacillati</taxon>
        <taxon>Actinomycetota</taxon>
        <taxon>Actinomycetes</taxon>
        <taxon>Mycobacteriales</taxon>
        <taxon>Nocardiaceae</taxon>
        <taxon>Nocardia</taxon>
    </lineage>
</organism>
<dbReference type="EMBL" id="VFPG01000001">
    <property type="protein sequence ID" value="TQM29699.1"/>
    <property type="molecule type" value="Genomic_DNA"/>
</dbReference>